<keyword evidence="3" id="KW-1185">Reference proteome</keyword>
<reference evidence="2 3" key="1">
    <citation type="journal article" date="2010" name="Genome Biol. Evol.">
        <title>The sequence of a 1.8-mb bacterial linear plasmid reveals a rich evolutionary reservoir of secondary metabolic pathways.</title>
        <authorList>
            <person name="Medema M.H."/>
            <person name="Trefzer A."/>
            <person name="Kovalchuk A."/>
            <person name="van den Berg M."/>
            <person name="Mueller U."/>
            <person name="Heijne W."/>
            <person name="Wu L."/>
            <person name="Alam M.T."/>
            <person name="Ronning C.M."/>
            <person name="Nierman W.C."/>
            <person name="Bovenberg R.A.L."/>
            <person name="Breitling R."/>
            <person name="Takano E."/>
        </authorList>
    </citation>
    <scope>NUCLEOTIDE SEQUENCE [LARGE SCALE GENOMIC DNA]</scope>
    <source>
        <strain evidence="3">ATCC 27064 / DSM 738 / JCM 4710 / NBRC 13307 / NCIMB 12785 / NRRL 3585 / VKM Ac-602</strain>
    </source>
</reference>
<evidence type="ECO:0000256" key="1">
    <source>
        <dbReference type="SAM" id="MobiDB-lite"/>
    </source>
</evidence>
<feature type="non-terminal residue" evidence="2">
    <location>
        <position position="1"/>
    </location>
</feature>
<dbReference type="EMBL" id="CM000913">
    <property type="protein sequence ID" value="EFG05779.1"/>
    <property type="molecule type" value="Genomic_DNA"/>
</dbReference>
<proteinExistence type="predicted"/>
<gene>
    <name evidence="2" type="ORF">SCLAV_0703</name>
</gene>
<organism evidence="2 3">
    <name type="scientific">Streptomyces clavuligerus</name>
    <dbReference type="NCBI Taxonomy" id="1901"/>
    <lineage>
        <taxon>Bacteria</taxon>
        <taxon>Bacillati</taxon>
        <taxon>Actinomycetota</taxon>
        <taxon>Actinomycetes</taxon>
        <taxon>Kitasatosporales</taxon>
        <taxon>Streptomycetaceae</taxon>
        <taxon>Streptomyces</taxon>
    </lineage>
</organism>
<feature type="region of interest" description="Disordered" evidence="1">
    <location>
        <begin position="1"/>
        <end position="54"/>
    </location>
</feature>
<name>E2PV32_STRCL</name>
<dbReference type="Proteomes" id="UP000002357">
    <property type="component" value="Chromosome"/>
</dbReference>
<evidence type="ECO:0000313" key="2">
    <source>
        <dbReference type="EMBL" id="EFG05779.1"/>
    </source>
</evidence>
<accession>E2PV32</accession>
<evidence type="ECO:0000313" key="3">
    <source>
        <dbReference type="Proteomes" id="UP000002357"/>
    </source>
</evidence>
<protein>
    <submittedName>
        <fullName evidence="2">Uncharacterized protein</fullName>
    </submittedName>
</protein>
<dbReference type="AlphaFoldDB" id="E2PV32"/>
<sequence>AVPPGGRKAAPGPDQGPHHGETDTRCGTWAHSRPVGDGRLRVLPGETTPHPHHGARARVVRGPVLSPPGGGACPQGLELPRVARTETASGGCPGGRGAACAPLVVPGAAPGGRAGAAR</sequence>